<dbReference type="AlphaFoldDB" id="A0A081PAK2"/>
<dbReference type="Gene3D" id="1.10.10.10">
    <property type="entry name" value="Winged helix-like DNA-binding domain superfamily/Winged helix DNA-binding domain"/>
    <property type="match status" value="1"/>
</dbReference>
<dbReference type="Pfam" id="PF13404">
    <property type="entry name" value="HTH_AsnC-type"/>
    <property type="match status" value="1"/>
</dbReference>
<dbReference type="GO" id="GO:0005829">
    <property type="term" value="C:cytosol"/>
    <property type="evidence" value="ECO:0007669"/>
    <property type="project" value="TreeGrafter"/>
</dbReference>
<dbReference type="PRINTS" id="PR00033">
    <property type="entry name" value="HTHASNC"/>
</dbReference>
<dbReference type="InterPro" id="IPR019887">
    <property type="entry name" value="Tscrpt_reg_AsnC/Lrp_C"/>
</dbReference>
<organism evidence="5 6">
    <name type="scientific">Paenibacillus tyrfis</name>
    <dbReference type="NCBI Taxonomy" id="1501230"/>
    <lineage>
        <taxon>Bacteria</taxon>
        <taxon>Bacillati</taxon>
        <taxon>Bacillota</taxon>
        <taxon>Bacilli</taxon>
        <taxon>Bacillales</taxon>
        <taxon>Paenibacillaceae</taxon>
        <taxon>Paenibacillus</taxon>
    </lineage>
</organism>
<dbReference type="SUPFAM" id="SSF54909">
    <property type="entry name" value="Dimeric alpha+beta barrel"/>
    <property type="match status" value="1"/>
</dbReference>
<dbReference type="InterPro" id="IPR036390">
    <property type="entry name" value="WH_DNA-bd_sf"/>
</dbReference>
<dbReference type="InterPro" id="IPR011008">
    <property type="entry name" value="Dimeric_a/b-barrel"/>
</dbReference>
<gene>
    <name evidence="5" type="ORF">ET33_13665</name>
</gene>
<dbReference type="GO" id="GO:0043565">
    <property type="term" value="F:sequence-specific DNA binding"/>
    <property type="evidence" value="ECO:0007669"/>
    <property type="project" value="InterPro"/>
</dbReference>
<name>A0A081PAK2_9BACL</name>
<evidence type="ECO:0000313" key="5">
    <source>
        <dbReference type="EMBL" id="KEQ27725.1"/>
    </source>
</evidence>
<dbReference type="SUPFAM" id="SSF46785">
    <property type="entry name" value="Winged helix' DNA-binding domain"/>
    <property type="match status" value="1"/>
</dbReference>
<dbReference type="EMBL" id="JNVM01000002">
    <property type="protein sequence ID" value="KEQ27725.1"/>
    <property type="molecule type" value="Genomic_DNA"/>
</dbReference>
<reference evidence="5 6" key="1">
    <citation type="submission" date="2014-06" db="EMBL/GenBank/DDBJ databases">
        <title>Draft genome sequence of Paenibacillus sp. MSt1.</title>
        <authorList>
            <person name="Aw Y.K."/>
            <person name="Ong K.S."/>
            <person name="Gan H.M."/>
            <person name="Lee S.M."/>
        </authorList>
    </citation>
    <scope>NUCLEOTIDE SEQUENCE [LARGE SCALE GENOMIC DNA]</scope>
    <source>
        <strain evidence="5 6">MSt1</strain>
    </source>
</reference>
<dbReference type="InterPro" id="IPR019888">
    <property type="entry name" value="Tscrpt_reg_AsnC-like"/>
</dbReference>
<evidence type="ECO:0000256" key="1">
    <source>
        <dbReference type="ARBA" id="ARBA00023015"/>
    </source>
</evidence>
<proteinExistence type="predicted"/>
<evidence type="ECO:0000259" key="4">
    <source>
        <dbReference type="PROSITE" id="PS50956"/>
    </source>
</evidence>
<feature type="domain" description="HTH asnC-type" evidence="4">
    <location>
        <begin position="6"/>
        <end position="67"/>
    </location>
</feature>
<keyword evidence="6" id="KW-1185">Reference proteome</keyword>
<keyword evidence="2" id="KW-0238">DNA-binding</keyword>
<evidence type="ECO:0000256" key="3">
    <source>
        <dbReference type="ARBA" id="ARBA00023163"/>
    </source>
</evidence>
<keyword evidence="1" id="KW-0805">Transcription regulation</keyword>
<protein>
    <submittedName>
        <fullName evidence="5">AsnC family transcriptional regulator</fullName>
    </submittedName>
</protein>
<dbReference type="eggNOG" id="COG1522">
    <property type="taxonomic scope" value="Bacteria"/>
</dbReference>
<dbReference type="PANTHER" id="PTHR30154:SF34">
    <property type="entry name" value="TRANSCRIPTIONAL REGULATOR AZLB"/>
    <property type="match status" value="1"/>
</dbReference>
<dbReference type="SMART" id="SM00344">
    <property type="entry name" value="HTH_ASNC"/>
    <property type="match status" value="1"/>
</dbReference>
<keyword evidence="3" id="KW-0804">Transcription</keyword>
<dbReference type="Gene3D" id="3.30.70.920">
    <property type="match status" value="1"/>
</dbReference>
<dbReference type="InterPro" id="IPR036388">
    <property type="entry name" value="WH-like_DNA-bd_sf"/>
</dbReference>
<dbReference type="RefSeq" id="WP_036675600.1">
    <property type="nucleotide sequence ID" value="NZ_JNVM01000002.1"/>
</dbReference>
<evidence type="ECO:0000256" key="2">
    <source>
        <dbReference type="ARBA" id="ARBA00023125"/>
    </source>
</evidence>
<dbReference type="InterPro" id="IPR000485">
    <property type="entry name" value="AsnC-type_HTH_dom"/>
</dbReference>
<dbReference type="InterPro" id="IPR019885">
    <property type="entry name" value="Tscrpt_reg_HTH_AsnC-type_CS"/>
</dbReference>
<dbReference type="GO" id="GO:0043200">
    <property type="term" value="P:response to amino acid"/>
    <property type="evidence" value="ECO:0007669"/>
    <property type="project" value="TreeGrafter"/>
</dbReference>
<dbReference type="PROSITE" id="PS50956">
    <property type="entry name" value="HTH_ASNC_2"/>
    <property type="match status" value="1"/>
</dbReference>
<comment type="caution">
    <text evidence="5">The sequence shown here is derived from an EMBL/GenBank/DDBJ whole genome shotgun (WGS) entry which is preliminary data.</text>
</comment>
<evidence type="ECO:0000313" key="6">
    <source>
        <dbReference type="Proteomes" id="UP000028123"/>
    </source>
</evidence>
<dbReference type="PROSITE" id="PS00519">
    <property type="entry name" value="HTH_ASNC_1"/>
    <property type="match status" value="1"/>
</dbReference>
<dbReference type="PANTHER" id="PTHR30154">
    <property type="entry name" value="LEUCINE-RESPONSIVE REGULATORY PROTEIN"/>
    <property type="match status" value="1"/>
</dbReference>
<sequence>MQFKHLDEIDTQILKHLSENGRLSNAELGRLVNLTRAAVRDRINQLVSNGIIDRFTITVNPLKAGKMLSMYFDIEVTWESMQQVIGELKADEEITNVYQMSGSPHLHVHALLDDPEHAEQYMKKLQSIRGITSVHSEIVIARHKERGGLLI</sequence>
<dbReference type="OrthoDB" id="529868at2"/>
<dbReference type="Pfam" id="PF01037">
    <property type="entry name" value="AsnC_trans_reg"/>
    <property type="match status" value="1"/>
</dbReference>
<accession>A0A081PAK2</accession>
<dbReference type="Proteomes" id="UP000028123">
    <property type="component" value="Unassembled WGS sequence"/>
</dbReference>